<gene>
    <name evidence="2" type="ORF">CISG_01565</name>
</gene>
<organism evidence="2 3">
    <name type="scientific">Coccidioides immitis RMSCC 3703</name>
    <dbReference type="NCBI Taxonomy" id="454286"/>
    <lineage>
        <taxon>Eukaryota</taxon>
        <taxon>Fungi</taxon>
        <taxon>Dikarya</taxon>
        <taxon>Ascomycota</taxon>
        <taxon>Pezizomycotina</taxon>
        <taxon>Eurotiomycetes</taxon>
        <taxon>Eurotiomycetidae</taxon>
        <taxon>Onygenales</taxon>
        <taxon>Onygenaceae</taxon>
        <taxon>Coccidioides</taxon>
    </lineage>
</organism>
<reference evidence="3" key="1">
    <citation type="journal article" date="2010" name="Genome Res.">
        <title>Population genomic sequencing of Coccidioides fungi reveals recent hybridization and transposon control.</title>
        <authorList>
            <person name="Neafsey D.E."/>
            <person name="Barker B.M."/>
            <person name="Sharpton T.J."/>
            <person name="Stajich J.E."/>
            <person name="Park D.J."/>
            <person name="Whiston E."/>
            <person name="Hung C.-Y."/>
            <person name="McMahan C."/>
            <person name="White J."/>
            <person name="Sykes S."/>
            <person name="Heiman D."/>
            <person name="Young S."/>
            <person name="Zeng Q."/>
            <person name="Abouelleil A."/>
            <person name="Aftuck L."/>
            <person name="Bessette D."/>
            <person name="Brown A."/>
            <person name="FitzGerald M."/>
            <person name="Lui A."/>
            <person name="Macdonald J.P."/>
            <person name="Priest M."/>
            <person name="Orbach M.J."/>
            <person name="Galgiani J.N."/>
            <person name="Kirkland T.N."/>
            <person name="Cole G.T."/>
            <person name="Birren B.W."/>
            <person name="Henn M.R."/>
            <person name="Taylor J.W."/>
            <person name="Rounsley S.D."/>
        </authorList>
    </citation>
    <scope>NUCLEOTIDE SEQUENCE [LARGE SCALE GENOMIC DNA]</scope>
    <source>
        <strain evidence="3">RMSCC 3703</strain>
    </source>
</reference>
<evidence type="ECO:0000313" key="2">
    <source>
        <dbReference type="EMBL" id="KMU77809.1"/>
    </source>
</evidence>
<accession>A0A0J8QY37</accession>
<dbReference type="EMBL" id="DS268121">
    <property type="protein sequence ID" value="KMU77809.1"/>
    <property type="molecule type" value="Genomic_DNA"/>
</dbReference>
<name>A0A0J8QY37_COCIT</name>
<dbReference type="AlphaFoldDB" id="A0A0J8QY37"/>
<dbReference type="Proteomes" id="UP000054559">
    <property type="component" value="Unassembled WGS sequence"/>
</dbReference>
<protein>
    <submittedName>
        <fullName evidence="2">Uncharacterized protein</fullName>
    </submittedName>
</protein>
<feature type="compositionally biased region" description="Basic and acidic residues" evidence="1">
    <location>
        <begin position="55"/>
        <end position="69"/>
    </location>
</feature>
<sequence length="146" mass="16246">MVAGIKLSSTIVSFLRGDQCARWRPQGQVKESPLHPTLESVLDKRCRTEGVSARSDQDTRQPSPEEGRPRNGLQGTGSVMDHGSTQTDPWSAGDPHGVALRGRVENRETIVVCSASTARDERRRREESLLFSRARSQQARELRPAR</sequence>
<proteinExistence type="predicted"/>
<evidence type="ECO:0000256" key="1">
    <source>
        <dbReference type="SAM" id="MobiDB-lite"/>
    </source>
</evidence>
<evidence type="ECO:0000313" key="3">
    <source>
        <dbReference type="Proteomes" id="UP000054559"/>
    </source>
</evidence>
<feature type="region of interest" description="Disordered" evidence="1">
    <location>
        <begin position="25"/>
        <end position="102"/>
    </location>
</feature>